<dbReference type="Pfam" id="PF02590">
    <property type="entry name" value="SPOUT_MTase"/>
    <property type="match status" value="1"/>
</dbReference>
<comment type="caution">
    <text evidence="7">The sequence shown here is derived from an EMBL/GenBank/DDBJ whole genome shotgun (WGS) entry which is preliminary data.</text>
</comment>
<dbReference type="EMBL" id="DOLB01000154">
    <property type="protein sequence ID" value="HBT50170.1"/>
    <property type="molecule type" value="Genomic_DNA"/>
</dbReference>
<dbReference type="PANTHER" id="PTHR33603">
    <property type="entry name" value="METHYLTRANSFERASE"/>
    <property type="match status" value="1"/>
</dbReference>
<protein>
    <recommendedName>
        <fullName evidence="6">Ribosomal RNA large subunit methyltransferase H</fullName>
        <ecNumber evidence="6">2.1.1.177</ecNumber>
    </recommendedName>
    <alternativeName>
        <fullName evidence="6">23S rRNA (pseudouridine1915-N3)-methyltransferase</fullName>
    </alternativeName>
    <alternativeName>
        <fullName evidence="6">23S rRNA m3Psi1915 methyltransferase</fullName>
    </alternativeName>
    <alternativeName>
        <fullName evidence="6">rRNA (pseudouridine-N3-)-methyltransferase RlmH</fullName>
    </alternativeName>
</protein>
<evidence type="ECO:0000256" key="5">
    <source>
        <dbReference type="ARBA" id="ARBA00038303"/>
    </source>
</evidence>
<dbReference type="InterPro" id="IPR029026">
    <property type="entry name" value="tRNA_m1G_MTases_N"/>
</dbReference>
<dbReference type="InterPro" id="IPR003742">
    <property type="entry name" value="RlmH-like"/>
</dbReference>
<dbReference type="PIRSF" id="PIRSF004505">
    <property type="entry name" value="MT_bac"/>
    <property type="match status" value="1"/>
</dbReference>
<gene>
    <name evidence="6" type="primary">rlmH</name>
    <name evidence="7" type="ORF">DEA61_10400</name>
</gene>
<feature type="binding site" evidence="6">
    <location>
        <position position="74"/>
    </location>
    <ligand>
        <name>S-adenosyl-L-methionine</name>
        <dbReference type="ChEBI" id="CHEBI:59789"/>
    </ligand>
</feature>
<evidence type="ECO:0000256" key="1">
    <source>
        <dbReference type="ARBA" id="ARBA00022552"/>
    </source>
</evidence>
<dbReference type="AlphaFoldDB" id="A0A101E468"/>
<comment type="similarity">
    <text evidence="5 6">Belongs to the RNA methyltransferase RlmH family.</text>
</comment>
<evidence type="ECO:0000256" key="3">
    <source>
        <dbReference type="ARBA" id="ARBA00022679"/>
    </source>
</evidence>
<dbReference type="InterPro" id="IPR029028">
    <property type="entry name" value="Alpha/beta_knot_MTases"/>
</dbReference>
<dbReference type="HAMAP" id="MF_00658">
    <property type="entry name" value="23SrRNA_methyltr_H"/>
    <property type="match status" value="1"/>
</dbReference>
<comment type="catalytic activity">
    <reaction evidence="6">
        <text>pseudouridine(1915) in 23S rRNA + S-adenosyl-L-methionine = N(3)-methylpseudouridine(1915) in 23S rRNA + S-adenosyl-L-homocysteine + H(+)</text>
        <dbReference type="Rhea" id="RHEA:42752"/>
        <dbReference type="Rhea" id="RHEA-COMP:10221"/>
        <dbReference type="Rhea" id="RHEA-COMP:10222"/>
        <dbReference type="ChEBI" id="CHEBI:15378"/>
        <dbReference type="ChEBI" id="CHEBI:57856"/>
        <dbReference type="ChEBI" id="CHEBI:59789"/>
        <dbReference type="ChEBI" id="CHEBI:65314"/>
        <dbReference type="ChEBI" id="CHEBI:74486"/>
        <dbReference type="EC" id="2.1.1.177"/>
    </reaction>
</comment>
<evidence type="ECO:0000313" key="8">
    <source>
        <dbReference type="Proteomes" id="UP000264445"/>
    </source>
</evidence>
<keyword evidence="1 6" id="KW-0698">rRNA processing</keyword>
<keyword evidence="4 6" id="KW-0949">S-adenosyl-L-methionine</keyword>
<comment type="subcellular location">
    <subcellularLocation>
        <location evidence="6">Cytoplasm</location>
    </subcellularLocation>
</comment>
<comment type="subunit">
    <text evidence="6">Homodimer.</text>
</comment>
<dbReference type="EC" id="2.1.1.177" evidence="6"/>
<dbReference type="GO" id="GO:0070038">
    <property type="term" value="F:rRNA (pseudouridine-N3-)-methyltransferase activity"/>
    <property type="evidence" value="ECO:0007669"/>
    <property type="project" value="UniProtKB-UniRule"/>
</dbReference>
<dbReference type="Gene3D" id="3.40.1280.10">
    <property type="match status" value="1"/>
</dbReference>
<evidence type="ECO:0000256" key="2">
    <source>
        <dbReference type="ARBA" id="ARBA00022603"/>
    </source>
</evidence>
<evidence type="ECO:0000313" key="7">
    <source>
        <dbReference type="EMBL" id="HBT50170.1"/>
    </source>
</evidence>
<evidence type="ECO:0000256" key="4">
    <source>
        <dbReference type="ARBA" id="ARBA00022691"/>
    </source>
</evidence>
<accession>A0A101E468</accession>
<dbReference type="PANTHER" id="PTHR33603:SF1">
    <property type="entry name" value="RIBOSOMAL RNA LARGE SUBUNIT METHYLTRANSFERASE H"/>
    <property type="match status" value="1"/>
</dbReference>
<dbReference type="Proteomes" id="UP000264445">
    <property type="component" value="Unassembled WGS sequence"/>
</dbReference>
<feature type="binding site" evidence="6">
    <location>
        <begin position="125"/>
        <end position="130"/>
    </location>
    <ligand>
        <name>S-adenosyl-L-methionine</name>
        <dbReference type="ChEBI" id="CHEBI:59789"/>
    </ligand>
</feature>
<proteinExistence type="inferred from homology"/>
<keyword evidence="6" id="KW-0963">Cytoplasm</keyword>
<dbReference type="CDD" id="cd18081">
    <property type="entry name" value="RlmH-like"/>
    <property type="match status" value="1"/>
</dbReference>
<dbReference type="NCBIfam" id="NF000985">
    <property type="entry name" value="PRK00103.1-3"/>
    <property type="match status" value="1"/>
</dbReference>
<keyword evidence="2 6" id="KW-0489">Methyltransferase</keyword>
<reference evidence="7 8" key="1">
    <citation type="journal article" date="2018" name="Nat. Biotechnol.">
        <title>A standardized bacterial taxonomy based on genome phylogeny substantially revises the tree of life.</title>
        <authorList>
            <person name="Parks D.H."/>
            <person name="Chuvochina M."/>
            <person name="Waite D.W."/>
            <person name="Rinke C."/>
            <person name="Skarshewski A."/>
            <person name="Chaumeil P.A."/>
            <person name="Hugenholtz P."/>
        </authorList>
    </citation>
    <scope>NUCLEOTIDE SEQUENCE [LARGE SCALE GENOMIC DNA]</scope>
    <source>
        <strain evidence="7">UBA12544</strain>
    </source>
</reference>
<keyword evidence="3 6" id="KW-0808">Transferase</keyword>
<feature type="binding site" evidence="6">
    <location>
        <position position="106"/>
    </location>
    <ligand>
        <name>S-adenosyl-L-methionine</name>
        <dbReference type="ChEBI" id="CHEBI:59789"/>
    </ligand>
</feature>
<name>A0A101E468_9THEO</name>
<evidence type="ECO:0000256" key="6">
    <source>
        <dbReference type="HAMAP-Rule" id="MF_00658"/>
    </source>
</evidence>
<dbReference type="GO" id="GO:0005737">
    <property type="term" value="C:cytoplasm"/>
    <property type="evidence" value="ECO:0007669"/>
    <property type="project" value="UniProtKB-SubCell"/>
</dbReference>
<dbReference type="RefSeq" id="WP_278429489.1">
    <property type="nucleotide sequence ID" value="NZ_DOLB01000154.1"/>
</dbReference>
<comment type="function">
    <text evidence="6">Specifically methylates the pseudouridine at position 1915 (m3Psi1915) in 23S rRNA.</text>
</comment>
<organism evidence="7 8">
    <name type="scientific">Caldanaerobacter subterraneus</name>
    <dbReference type="NCBI Taxonomy" id="911092"/>
    <lineage>
        <taxon>Bacteria</taxon>
        <taxon>Bacillati</taxon>
        <taxon>Bacillota</taxon>
        <taxon>Clostridia</taxon>
        <taxon>Thermoanaerobacterales</taxon>
        <taxon>Thermoanaerobacteraceae</taxon>
        <taxon>Caldanaerobacter</taxon>
    </lineage>
</organism>
<sequence>MKIQIIAVGTIKENYIKDGIKFYLDKLKKIYDIEIVEIKEEEDPGTPASREKVLETEGERILYKIDRESFVIALAIEGKEVSTEEFASLIKKAFGMGYKKVVFVIGGSLGIWGKVKERADVNISFSKMTFPHQLTRLLLLEQIYYALL</sequence>
<dbReference type="SUPFAM" id="SSF75217">
    <property type="entry name" value="alpha/beta knot"/>
    <property type="match status" value="1"/>
</dbReference>